<name>A0ACA9M836_9GLOM</name>
<feature type="non-terminal residue" evidence="1">
    <location>
        <position position="369"/>
    </location>
</feature>
<dbReference type="EMBL" id="CAJVPW010006884">
    <property type="protein sequence ID" value="CAG8574410.1"/>
    <property type="molecule type" value="Genomic_DNA"/>
</dbReference>
<evidence type="ECO:0000313" key="1">
    <source>
        <dbReference type="EMBL" id="CAG8574410.1"/>
    </source>
</evidence>
<comment type="caution">
    <text evidence="1">The sequence shown here is derived from an EMBL/GenBank/DDBJ whole genome shotgun (WGS) entry which is preliminary data.</text>
</comment>
<organism evidence="1 2">
    <name type="scientific">Cetraspora pellucida</name>
    <dbReference type="NCBI Taxonomy" id="1433469"/>
    <lineage>
        <taxon>Eukaryota</taxon>
        <taxon>Fungi</taxon>
        <taxon>Fungi incertae sedis</taxon>
        <taxon>Mucoromycota</taxon>
        <taxon>Glomeromycotina</taxon>
        <taxon>Glomeromycetes</taxon>
        <taxon>Diversisporales</taxon>
        <taxon>Gigasporaceae</taxon>
        <taxon>Cetraspora</taxon>
    </lineage>
</organism>
<reference evidence="1" key="1">
    <citation type="submission" date="2021-06" db="EMBL/GenBank/DDBJ databases">
        <authorList>
            <person name="Kallberg Y."/>
            <person name="Tangrot J."/>
            <person name="Rosling A."/>
        </authorList>
    </citation>
    <scope>NUCLEOTIDE SEQUENCE</scope>
    <source>
        <strain evidence="1">28 12/20/2015</strain>
    </source>
</reference>
<dbReference type="Proteomes" id="UP000789366">
    <property type="component" value="Unassembled WGS sequence"/>
</dbReference>
<gene>
    <name evidence="1" type="ORF">SPELUC_LOCUS6118</name>
</gene>
<protein>
    <submittedName>
        <fullName evidence="1">17132_t:CDS:1</fullName>
    </submittedName>
</protein>
<sequence>MNRELKALRGLIIHAPGDGGIDWIGGWSGYTIVDCDKIRPKMVREIEGVLSRYGKFETIGILVASSKENFTKNSKDRVNSSGYNLILTDEMNLESDFINFVESKRIKSTQCNEGQNERSIIIIIASLHHNPEVNDDIMKSIKNYEDGEKLMVRHGKKRKSPSNFSETYKKKAHLNLPRDMKGKERMRHSSSETESDEYESTSLCTKVLSKEPQISGKTTSRTGDEQQVFQIKKYVDLLKEARRGITENFASHDPGKIFKMFSQSINKYFKDSSEASLEPEQFPKIIEDIQGCTKYLAIWNSYFNNCKGLIEIQDYKMLKLVYSLTDVFFIMLKICYQEQVKDTSLAKNTNTWKGRDIKSRMNKFWNIDS</sequence>
<proteinExistence type="predicted"/>
<keyword evidence="2" id="KW-1185">Reference proteome</keyword>
<accession>A0ACA9M836</accession>
<evidence type="ECO:0000313" key="2">
    <source>
        <dbReference type="Proteomes" id="UP000789366"/>
    </source>
</evidence>